<feature type="region of interest" description="Disordered" evidence="1">
    <location>
        <begin position="64"/>
        <end position="99"/>
    </location>
</feature>
<comment type="caution">
    <text evidence="2">The sequence shown here is derived from an EMBL/GenBank/DDBJ whole genome shotgun (WGS) entry which is preliminary data.</text>
</comment>
<proteinExistence type="predicted"/>
<reference evidence="2 3" key="1">
    <citation type="submission" date="2024-09" db="EMBL/GenBank/DDBJ databases">
        <authorList>
            <person name="Salinas-Garcia M.A."/>
            <person name="Prieme A."/>
        </authorList>
    </citation>
    <scope>NUCLEOTIDE SEQUENCE [LARGE SCALE GENOMIC DNA]</scope>
    <source>
        <strain evidence="2 3">DSM 21081</strain>
    </source>
</reference>
<gene>
    <name evidence="2" type="ORF">ACETWP_02865</name>
</gene>
<dbReference type="RefSeq" id="WP_373970684.1">
    <property type="nucleotide sequence ID" value="NZ_JBHDLJ010000002.1"/>
</dbReference>
<organism evidence="2 3">
    <name type="scientific">Arthrobacter halodurans</name>
    <dbReference type="NCBI Taxonomy" id="516699"/>
    <lineage>
        <taxon>Bacteria</taxon>
        <taxon>Bacillati</taxon>
        <taxon>Actinomycetota</taxon>
        <taxon>Actinomycetes</taxon>
        <taxon>Micrococcales</taxon>
        <taxon>Micrococcaceae</taxon>
        <taxon>Arthrobacter</taxon>
    </lineage>
</organism>
<protein>
    <recommendedName>
        <fullName evidence="4">Ribosomal protein L7/L12 C-terminal domain-containing protein</fullName>
    </recommendedName>
</protein>
<dbReference type="EMBL" id="JBHDLJ010000002">
    <property type="protein sequence ID" value="MFB0833516.1"/>
    <property type="molecule type" value="Genomic_DNA"/>
</dbReference>
<evidence type="ECO:0000256" key="1">
    <source>
        <dbReference type="SAM" id="MobiDB-lite"/>
    </source>
</evidence>
<accession>A0ABV4UKL9</accession>
<dbReference type="Proteomes" id="UP001575652">
    <property type="component" value="Unassembled WGS sequence"/>
</dbReference>
<evidence type="ECO:0008006" key="4">
    <source>
        <dbReference type="Google" id="ProtNLM"/>
    </source>
</evidence>
<keyword evidence="3" id="KW-1185">Reference proteome</keyword>
<sequence>MPGLTLQEMLVLGLIFAALAWLLVAAIRSRPRHQLNEADQYIARLNEAAARQQAADTERAEQLRLATTQRTAAARRASTGRTGQGASSTAGRAATERQAAARLGATDPEYAEVLALVQAGKTREAVQKIHHDTGIPLTEARKFVDSLQAS</sequence>
<name>A0ABV4UKL9_9MICC</name>
<evidence type="ECO:0000313" key="3">
    <source>
        <dbReference type="Proteomes" id="UP001575652"/>
    </source>
</evidence>
<evidence type="ECO:0000313" key="2">
    <source>
        <dbReference type="EMBL" id="MFB0833516.1"/>
    </source>
</evidence>